<sequence>MPGTLKGRERLIKYWTATLKVLDTFWELLKTEYLTNPRERTQKKHINPKVTENRSPRVGEIVLLDEHETLRSL</sequence>
<dbReference type="WBParaSite" id="EN70_11369">
    <property type="protein sequence ID" value="EN70_11369"/>
    <property type="gene ID" value="EN70_11369"/>
</dbReference>
<protein>
    <submittedName>
        <fullName evidence="2">DUF5641 domain-containing protein</fullName>
    </submittedName>
</protein>
<keyword evidence="1" id="KW-1185">Reference proteome</keyword>
<reference evidence="2" key="2">
    <citation type="submission" date="2016-11" db="UniProtKB">
        <authorList>
            <consortium name="WormBaseParasite"/>
        </authorList>
    </citation>
    <scope>IDENTIFICATION</scope>
</reference>
<dbReference type="Proteomes" id="UP000095285">
    <property type="component" value="Unassembled WGS sequence"/>
</dbReference>
<reference evidence="1" key="1">
    <citation type="submission" date="2012-04" db="EMBL/GenBank/DDBJ databases">
        <title>The Genome Sequence of Loa loa.</title>
        <authorList>
            <consortium name="The Broad Institute Genome Sequencing Platform"/>
            <consortium name="Broad Institute Genome Sequencing Center for Infectious Disease"/>
            <person name="Nutman T.B."/>
            <person name="Fink D.L."/>
            <person name="Russ C."/>
            <person name="Young S."/>
            <person name="Zeng Q."/>
            <person name="Gargeya S."/>
            <person name="Alvarado L."/>
            <person name="Berlin A."/>
            <person name="Chapman S.B."/>
            <person name="Chen Z."/>
            <person name="Freedman E."/>
            <person name="Gellesch M."/>
            <person name="Goldberg J."/>
            <person name="Griggs A."/>
            <person name="Gujja S."/>
            <person name="Heilman E.R."/>
            <person name="Heiman D."/>
            <person name="Howarth C."/>
            <person name="Mehta T."/>
            <person name="Neiman D."/>
            <person name="Pearson M."/>
            <person name="Roberts A."/>
            <person name="Saif S."/>
            <person name="Shea T."/>
            <person name="Shenoy N."/>
            <person name="Sisk P."/>
            <person name="Stolte C."/>
            <person name="Sykes S."/>
            <person name="White J."/>
            <person name="Yandava C."/>
            <person name="Haas B."/>
            <person name="Henn M.R."/>
            <person name="Nusbaum C."/>
            <person name="Birren B."/>
        </authorList>
    </citation>
    <scope>NUCLEOTIDE SEQUENCE [LARGE SCALE GENOMIC DNA]</scope>
</reference>
<accession>A0A1I7V9K9</accession>
<organism evidence="1 2">
    <name type="scientific">Loa loa</name>
    <name type="common">Eye worm</name>
    <name type="synonym">Filaria loa</name>
    <dbReference type="NCBI Taxonomy" id="7209"/>
    <lineage>
        <taxon>Eukaryota</taxon>
        <taxon>Metazoa</taxon>
        <taxon>Ecdysozoa</taxon>
        <taxon>Nematoda</taxon>
        <taxon>Chromadorea</taxon>
        <taxon>Rhabditida</taxon>
        <taxon>Spirurina</taxon>
        <taxon>Spiruromorpha</taxon>
        <taxon>Filarioidea</taxon>
        <taxon>Onchocercidae</taxon>
        <taxon>Loa</taxon>
    </lineage>
</organism>
<proteinExistence type="predicted"/>
<name>A0A1I7V9K9_LOALO</name>
<evidence type="ECO:0000313" key="1">
    <source>
        <dbReference type="Proteomes" id="UP000095285"/>
    </source>
</evidence>
<dbReference type="AlphaFoldDB" id="A0A1I7V9K9"/>
<evidence type="ECO:0000313" key="2">
    <source>
        <dbReference type="WBParaSite" id="EN70_11369"/>
    </source>
</evidence>